<reference evidence="1 2" key="1">
    <citation type="journal article" date="2021" name="Plant Biotechnol. J.">
        <title>Multi-omics assisted identification of the key and species-specific regulatory components of drought-tolerant mechanisms in Gossypium stocksii.</title>
        <authorList>
            <person name="Yu D."/>
            <person name="Ke L."/>
            <person name="Zhang D."/>
            <person name="Wu Y."/>
            <person name="Sun Y."/>
            <person name="Mei J."/>
            <person name="Sun J."/>
            <person name="Sun Y."/>
        </authorList>
    </citation>
    <scope>NUCLEOTIDE SEQUENCE [LARGE SCALE GENOMIC DNA]</scope>
    <source>
        <strain evidence="2">cv. E1</strain>
        <tissue evidence="1">Leaf</tissue>
    </source>
</reference>
<keyword evidence="2" id="KW-1185">Reference proteome</keyword>
<sequence length="92" mass="9698">MFGKKASAGHHQLIEFMTVQPNIAINSEWTKPTPQVVKINCNASPKGENREARVSAIAKNSNGDIVGGTNALMHESTALAGEAQAILAADNN</sequence>
<dbReference type="Proteomes" id="UP000828251">
    <property type="component" value="Unassembled WGS sequence"/>
</dbReference>
<comment type="caution">
    <text evidence="1">The sequence shown here is derived from an EMBL/GenBank/DDBJ whole genome shotgun (WGS) entry which is preliminary data.</text>
</comment>
<evidence type="ECO:0000313" key="1">
    <source>
        <dbReference type="EMBL" id="KAH1122819.1"/>
    </source>
</evidence>
<evidence type="ECO:0000313" key="2">
    <source>
        <dbReference type="Proteomes" id="UP000828251"/>
    </source>
</evidence>
<name>A0A9D3WDY7_9ROSI</name>
<dbReference type="OrthoDB" id="10456309at2759"/>
<proteinExistence type="predicted"/>
<accession>A0A9D3WDY7</accession>
<dbReference type="AlphaFoldDB" id="A0A9D3WDY7"/>
<organism evidence="1 2">
    <name type="scientific">Gossypium stocksii</name>
    <dbReference type="NCBI Taxonomy" id="47602"/>
    <lineage>
        <taxon>Eukaryota</taxon>
        <taxon>Viridiplantae</taxon>
        <taxon>Streptophyta</taxon>
        <taxon>Embryophyta</taxon>
        <taxon>Tracheophyta</taxon>
        <taxon>Spermatophyta</taxon>
        <taxon>Magnoliopsida</taxon>
        <taxon>eudicotyledons</taxon>
        <taxon>Gunneridae</taxon>
        <taxon>Pentapetalae</taxon>
        <taxon>rosids</taxon>
        <taxon>malvids</taxon>
        <taxon>Malvales</taxon>
        <taxon>Malvaceae</taxon>
        <taxon>Malvoideae</taxon>
        <taxon>Gossypium</taxon>
    </lineage>
</organism>
<protein>
    <submittedName>
        <fullName evidence="1">Uncharacterized protein</fullName>
    </submittedName>
</protein>
<dbReference type="EMBL" id="JAIQCV010000002">
    <property type="protein sequence ID" value="KAH1122819.1"/>
    <property type="molecule type" value="Genomic_DNA"/>
</dbReference>
<gene>
    <name evidence="1" type="ORF">J1N35_005979</name>
</gene>